<feature type="transmembrane region" description="Helical" evidence="1">
    <location>
        <begin position="62"/>
        <end position="83"/>
    </location>
</feature>
<evidence type="ECO:0000256" key="1">
    <source>
        <dbReference type="SAM" id="Phobius"/>
    </source>
</evidence>
<organism evidence="2">
    <name type="scientific">uncultured Thiotrichaceae bacterium</name>
    <dbReference type="NCBI Taxonomy" id="298394"/>
    <lineage>
        <taxon>Bacteria</taxon>
        <taxon>Pseudomonadati</taxon>
        <taxon>Pseudomonadota</taxon>
        <taxon>Gammaproteobacteria</taxon>
        <taxon>Thiotrichales</taxon>
        <taxon>Thiotrichaceae</taxon>
        <taxon>environmental samples</taxon>
    </lineage>
</organism>
<dbReference type="EMBL" id="CACVAY010000032">
    <property type="protein sequence ID" value="CAA6807120.1"/>
    <property type="molecule type" value="Genomic_DNA"/>
</dbReference>
<protein>
    <submittedName>
        <fullName evidence="2">DUF58 domain-containing protein</fullName>
    </submittedName>
</protein>
<evidence type="ECO:0000313" key="2">
    <source>
        <dbReference type="EMBL" id="CAA6807120.1"/>
    </source>
</evidence>
<keyword evidence="1" id="KW-1133">Transmembrane helix</keyword>
<name>A0A6S6SQ38_9GAMM</name>
<proteinExistence type="predicted"/>
<dbReference type="PANTHER" id="PTHR34351">
    <property type="entry name" value="SLR1927 PROTEIN-RELATED"/>
    <property type="match status" value="1"/>
</dbReference>
<dbReference type="AlphaFoldDB" id="A0A6S6SQ38"/>
<accession>A0A6S6SQ38</accession>
<gene>
    <name evidence="2" type="ORF">HELGO_WM12270</name>
</gene>
<keyword evidence="1" id="KW-0472">Membrane</keyword>
<feature type="transmembrane region" description="Helical" evidence="1">
    <location>
        <begin position="34"/>
        <end position="56"/>
    </location>
</feature>
<reference evidence="2" key="1">
    <citation type="submission" date="2020-01" db="EMBL/GenBank/DDBJ databases">
        <authorList>
            <person name="Meier V. D."/>
            <person name="Meier V D."/>
        </authorList>
    </citation>
    <scope>NUCLEOTIDE SEQUENCE</scope>
    <source>
        <strain evidence="2">HLG_WM_MAG_07</strain>
    </source>
</reference>
<sequence>MLSALSANWKSTRDRWLKQRFPNDSSITLGLNKIFVLPTSSSLALAVAALVIFLMAVNFQNALVYGLSFWLFALLVVNILFTYRNLSGLTIKTVGSSPCFAGDKAAFEIEVECPVNHAVSGVVFGWKHEDAAEVNLRKQETVRFKISHSTQQRGRFIPKRLEIFTRFPTGLIVAWSYASLNMESIVYPKPVLQEMIGQSGNADDMADDGKEIARGSTDFSGIRSYETGDSPKHIHWGTYAKTGELHTKSFVDYASQDLWLDWDALNIHGIENKLSHLCARVLQCHLEQVSYGLKIPGKTIPTAQGEAHKNACLTALAFYGEDS</sequence>
<keyword evidence="1" id="KW-0812">Transmembrane</keyword>
<dbReference type="PANTHER" id="PTHR34351:SF1">
    <property type="entry name" value="SLR1927 PROTEIN"/>
    <property type="match status" value="1"/>
</dbReference>